<dbReference type="RefSeq" id="WP_377387888.1">
    <property type="nucleotide sequence ID" value="NZ_JBHSAN010000009.1"/>
</dbReference>
<dbReference type="InterPro" id="IPR047681">
    <property type="entry name" value="PPA1309-like"/>
</dbReference>
<dbReference type="NCBIfam" id="NF040618">
    <property type="entry name" value="PPA1309_fam"/>
    <property type="match status" value="1"/>
</dbReference>
<evidence type="ECO:0000313" key="1">
    <source>
        <dbReference type="EMBL" id="MFD2800496.1"/>
    </source>
</evidence>
<protein>
    <submittedName>
        <fullName evidence="1">PPA1309 family protein</fullName>
    </submittedName>
</protein>
<dbReference type="Proteomes" id="UP001597478">
    <property type="component" value="Unassembled WGS sequence"/>
</dbReference>
<sequence>MTENGPEASPPRVAALAREVEEFVATAGWEQQPQLFALVPTAELLAQQPELAEQLDPASALTPVAQESLPEGDLAETLATLAWPDAVHGCALSQEIIVLPPDAEAELPEVDDSAGAVDASDVERLKQAAAGHPRRTEARLVAAVLRDGSAACVMRLRGIRTRPEDDSEPTEEIIEHPELAPNLVDALRATLLP</sequence>
<name>A0ABW5WB75_9PSEU</name>
<reference evidence="2" key="1">
    <citation type="journal article" date="2019" name="Int. J. Syst. Evol. Microbiol.">
        <title>The Global Catalogue of Microorganisms (GCM) 10K type strain sequencing project: providing services to taxonomists for standard genome sequencing and annotation.</title>
        <authorList>
            <consortium name="The Broad Institute Genomics Platform"/>
            <consortium name="The Broad Institute Genome Sequencing Center for Infectious Disease"/>
            <person name="Wu L."/>
            <person name="Ma J."/>
        </authorList>
    </citation>
    <scope>NUCLEOTIDE SEQUENCE [LARGE SCALE GENOMIC DNA]</scope>
    <source>
        <strain evidence="2">IBRC-M 10906</strain>
    </source>
</reference>
<proteinExistence type="predicted"/>
<gene>
    <name evidence="1" type="ORF">ACFS2C_13930</name>
</gene>
<evidence type="ECO:0000313" key="2">
    <source>
        <dbReference type="Proteomes" id="UP001597478"/>
    </source>
</evidence>
<comment type="caution">
    <text evidence="1">The sequence shown here is derived from an EMBL/GenBank/DDBJ whole genome shotgun (WGS) entry which is preliminary data.</text>
</comment>
<organism evidence="1 2">
    <name type="scientific">Prauserella oleivorans</name>
    <dbReference type="NCBI Taxonomy" id="1478153"/>
    <lineage>
        <taxon>Bacteria</taxon>
        <taxon>Bacillati</taxon>
        <taxon>Actinomycetota</taxon>
        <taxon>Actinomycetes</taxon>
        <taxon>Pseudonocardiales</taxon>
        <taxon>Pseudonocardiaceae</taxon>
        <taxon>Prauserella</taxon>
    </lineage>
</organism>
<accession>A0ABW5WB75</accession>
<dbReference type="EMBL" id="JBHUOF010000018">
    <property type="protein sequence ID" value="MFD2800496.1"/>
    <property type="molecule type" value="Genomic_DNA"/>
</dbReference>
<keyword evidence="2" id="KW-1185">Reference proteome</keyword>